<organism evidence="1 2">
    <name type="scientific">Mesobacillus zeae</name>
    <dbReference type="NCBI Taxonomy" id="1917180"/>
    <lineage>
        <taxon>Bacteria</taxon>
        <taxon>Bacillati</taxon>
        <taxon>Bacillota</taxon>
        <taxon>Bacilli</taxon>
        <taxon>Bacillales</taxon>
        <taxon>Bacillaceae</taxon>
        <taxon>Mesobacillus</taxon>
    </lineage>
</organism>
<dbReference type="EMBL" id="QWVT01000032">
    <property type="protein sequence ID" value="RID82794.1"/>
    <property type="molecule type" value="Genomic_DNA"/>
</dbReference>
<comment type="caution">
    <text evidence="1">The sequence shown here is derived from an EMBL/GenBank/DDBJ whole genome shotgun (WGS) entry which is preliminary data.</text>
</comment>
<gene>
    <name evidence="1" type="ORF">D1970_18000</name>
</gene>
<reference evidence="1 2" key="1">
    <citation type="submission" date="2018-08" db="EMBL/GenBank/DDBJ databases">
        <title>Bacillus jemisoniae sp. nov., Bacillus chryseoplanitiae sp. nov., Bacillus resnikiae sp. nov., and Bacillus frankliniae sp. nov., isolated from Viking spacecraft and associated surfaces.</title>
        <authorList>
            <person name="Seuylemezian A."/>
            <person name="Vaishampayan P."/>
        </authorList>
    </citation>
    <scope>NUCLEOTIDE SEQUENCE [LARGE SCALE GENOMIC DNA]</scope>
    <source>
        <strain evidence="1 2">JJ-247</strain>
    </source>
</reference>
<evidence type="ECO:0000313" key="1">
    <source>
        <dbReference type="EMBL" id="RID82794.1"/>
    </source>
</evidence>
<evidence type="ECO:0000313" key="2">
    <source>
        <dbReference type="Proteomes" id="UP000265816"/>
    </source>
</evidence>
<sequence length="65" mass="7702">MAAASLLLTHQELKKFEGHQQEQIYISSAKHTNSIITFMENKEWKFKKTGRLWIHFSYGNQSHHD</sequence>
<keyword evidence="2" id="KW-1185">Reference proteome</keyword>
<dbReference type="Proteomes" id="UP000265816">
    <property type="component" value="Unassembled WGS sequence"/>
</dbReference>
<dbReference type="AlphaFoldDB" id="A0A398B0H5"/>
<proteinExistence type="predicted"/>
<protein>
    <submittedName>
        <fullName evidence="1">Uncharacterized protein</fullName>
    </submittedName>
</protein>
<accession>A0A398B0H5</accession>
<name>A0A398B0H5_9BACI</name>